<comment type="caution">
    <text evidence="2">The sequence shown here is derived from an EMBL/GenBank/DDBJ whole genome shotgun (WGS) entry which is preliminary data.</text>
</comment>
<reference evidence="2" key="1">
    <citation type="journal article" date="2022" name="bioRxiv">
        <title>Sequencing and chromosome-scale assembly of the giantPleurodeles waltlgenome.</title>
        <authorList>
            <person name="Brown T."/>
            <person name="Elewa A."/>
            <person name="Iarovenko S."/>
            <person name="Subramanian E."/>
            <person name="Araus A.J."/>
            <person name="Petzold A."/>
            <person name="Susuki M."/>
            <person name="Suzuki K.-i.T."/>
            <person name="Hayashi T."/>
            <person name="Toyoda A."/>
            <person name="Oliveira C."/>
            <person name="Osipova E."/>
            <person name="Leigh N.D."/>
            <person name="Simon A."/>
            <person name="Yun M.H."/>
        </authorList>
    </citation>
    <scope>NUCLEOTIDE SEQUENCE</scope>
    <source>
        <strain evidence="2">20211129_DDA</strain>
        <tissue evidence="2">Liver</tissue>
    </source>
</reference>
<accession>A0AAV7UCJ2</accession>
<name>A0AAV7UCJ2_PLEWA</name>
<dbReference type="EMBL" id="JANPWB010000005">
    <property type="protein sequence ID" value="KAJ1186680.1"/>
    <property type="molecule type" value="Genomic_DNA"/>
</dbReference>
<dbReference type="Proteomes" id="UP001066276">
    <property type="component" value="Chromosome 3_1"/>
</dbReference>
<evidence type="ECO:0000256" key="1">
    <source>
        <dbReference type="SAM" id="MobiDB-lite"/>
    </source>
</evidence>
<keyword evidence="3" id="KW-1185">Reference proteome</keyword>
<proteinExistence type="predicted"/>
<gene>
    <name evidence="2" type="ORF">NDU88_003461</name>
</gene>
<sequence length="238" mass="26517">MAYYVEEDEYNQDLPEATDEHHMEERLVEALGFGQCDWRARSLPDSGSQHDQPSDVGFARGASKVPASSADILAHMAASVIKDHEYCSFQALEVPESGLDSSILTEGVPSSDSHSSGFDQEQDGPKPSGKRKRKSRNVQESVRVPRLLSFDPESIILLCSTEWIPCAEVAHYVQDRIRKGFDRDLRNTLRSESPHPSLLGKVADIRELDPNMATFIKRFSKDLKKSLDLPGKAAMINC</sequence>
<feature type="region of interest" description="Disordered" evidence="1">
    <location>
        <begin position="100"/>
        <end position="138"/>
    </location>
</feature>
<feature type="compositionally biased region" description="Polar residues" evidence="1">
    <location>
        <begin position="100"/>
        <end position="119"/>
    </location>
</feature>
<evidence type="ECO:0000313" key="2">
    <source>
        <dbReference type="EMBL" id="KAJ1186680.1"/>
    </source>
</evidence>
<evidence type="ECO:0000313" key="3">
    <source>
        <dbReference type="Proteomes" id="UP001066276"/>
    </source>
</evidence>
<feature type="region of interest" description="Disordered" evidence="1">
    <location>
        <begin position="40"/>
        <end position="61"/>
    </location>
</feature>
<protein>
    <submittedName>
        <fullName evidence="2">Uncharacterized protein</fullName>
    </submittedName>
</protein>
<organism evidence="2 3">
    <name type="scientific">Pleurodeles waltl</name>
    <name type="common">Iberian ribbed newt</name>
    <dbReference type="NCBI Taxonomy" id="8319"/>
    <lineage>
        <taxon>Eukaryota</taxon>
        <taxon>Metazoa</taxon>
        <taxon>Chordata</taxon>
        <taxon>Craniata</taxon>
        <taxon>Vertebrata</taxon>
        <taxon>Euteleostomi</taxon>
        <taxon>Amphibia</taxon>
        <taxon>Batrachia</taxon>
        <taxon>Caudata</taxon>
        <taxon>Salamandroidea</taxon>
        <taxon>Salamandridae</taxon>
        <taxon>Pleurodelinae</taxon>
        <taxon>Pleurodeles</taxon>
    </lineage>
</organism>
<dbReference type="AlphaFoldDB" id="A0AAV7UCJ2"/>